<dbReference type="EMBL" id="PNBA02000010">
    <property type="protein sequence ID" value="KAG6410700.1"/>
    <property type="molecule type" value="Genomic_DNA"/>
</dbReference>
<dbReference type="InterPro" id="IPR006169">
    <property type="entry name" value="GTP1_OBG_dom"/>
</dbReference>
<evidence type="ECO:0000256" key="3">
    <source>
        <dbReference type="SAM" id="MobiDB-lite"/>
    </source>
</evidence>
<dbReference type="PROSITE" id="PS51710">
    <property type="entry name" value="G_OBG"/>
    <property type="match status" value="1"/>
</dbReference>
<feature type="domain" description="Obg" evidence="5">
    <location>
        <begin position="529"/>
        <end position="817"/>
    </location>
</feature>
<evidence type="ECO:0000256" key="2">
    <source>
        <dbReference type="ARBA" id="ARBA00023134"/>
    </source>
</evidence>
<dbReference type="Gene3D" id="3.40.50.300">
    <property type="entry name" value="P-loop containing nucleotide triphosphate hydrolases"/>
    <property type="match status" value="1"/>
</dbReference>
<keyword evidence="7" id="KW-1185">Reference proteome</keyword>
<feature type="region of interest" description="Disordered" evidence="3">
    <location>
        <begin position="633"/>
        <end position="736"/>
    </location>
</feature>
<evidence type="ECO:0000313" key="6">
    <source>
        <dbReference type="EMBL" id="KAG6410700.1"/>
    </source>
</evidence>
<dbReference type="Pfam" id="PF01926">
    <property type="entry name" value="MMR_HSR1"/>
    <property type="match status" value="1"/>
</dbReference>
<dbReference type="PROSITE" id="PS51883">
    <property type="entry name" value="OBG"/>
    <property type="match status" value="1"/>
</dbReference>
<dbReference type="GO" id="GO:0042254">
    <property type="term" value="P:ribosome biogenesis"/>
    <property type="evidence" value="ECO:0007669"/>
    <property type="project" value="UniProtKB-UniRule"/>
</dbReference>
<reference evidence="6" key="2">
    <citation type="submission" date="2020-08" db="EMBL/GenBank/DDBJ databases">
        <title>Plant Genome Project.</title>
        <authorList>
            <person name="Zhang R.-G."/>
        </authorList>
    </citation>
    <scope>NUCLEOTIDE SEQUENCE</scope>
    <source>
        <strain evidence="6">Huo1</strain>
        <tissue evidence="6">Leaf</tissue>
    </source>
</reference>
<feature type="compositionally biased region" description="Basic and acidic residues" evidence="3">
    <location>
        <begin position="703"/>
        <end position="717"/>
    </location>
</feature>
<comment type="caution">
    <text evidence="6">The sequence shown here is derived from an EMBL/GenBank/DDBJ whole genome shotgun (WGS) entry which is preliminary data.</text>
</comment>
<dbReference type="SUPFAM" id="SSF82051">
    <property type="entry name" value="Obg GTP-binding protein N-terminal domain"/>
    <property type="match status" value="1"/>
</dbReference>
<dbReference type="GO" id="GO:0003924">
    <property type="term" value="F:GTPase activity"/>
    <property type="evidence" value="ECO:0007669"/>
    <property type="project" value="InterPro"/>
</dbReference>
<gene>
    <name evidence="6" type="ORF">SASPL_128765</name>
</gene>
<feature type="compositionally biased region" description="Basic and acidic residues" evidence="3">
    <location>
        <begin position="557"/>
        <end position="566"/>
    </location>
</feature>
<dbReference type="Pfam" id="PF01018">
    <property type="entry name" value="GTP1_OBG"/>
    <property type="match status" value="1"/>
</dbReference>
<dbReference type="InterPro" id="IPR006073">
    <property type="entry name" value="GTP-bd"/>
</dbReference>
<dbReference type="InterPro" id="IPR031167">
    <property type="entry name" value="G_OBG"/>
</dbReference>
<reference evidence="6" key="1">
    <citation type="submission" date="2018-01" db="EMBL/GenBank/DDBJ databases">
        <authorList>
            <person name="Mao J.F."/>
        </authorList>
    </citation>
    <scope>NUCLEOTIDE SEQUENCE</scope>
    <source>
        <strain evidence="6">Huo1</strain>
        <tissue evidence="6">Leaf</tissue>
    </source>
</reference>
<dbReference type="InterPro" id="IPR036726">
    <property type="entry name" value="GTP1_OBG_dom_sf"/>
</dbReference>
<evidence type="ECO:0000313" key="7">
    <source>
        <dbReference type="Proteomes" id="UP000298416"/>
    </source>
</evidence>
<dbReference type="InterPro" id="IPR027417">
    <property type="entry name" value="P-loop_NTPase"/>
</dbReference>
<dbReference type="PANTHER" id="PTHR11702:SF31">
    <property type="entry name" value="MITOCHONDRIAL RIBOSOME-ASSOCIATED GTPASE 2"/>
    <property type="match status" value="1"/>
</dbReference>
<feature type="domain" description="OBG-type G" evidence="4">
    <location>
        <begin position="818"/>
        <end position="990"/>
    </location>
</feature>
<accession>A0A8X8XA53</accession>
<keyword evidence="2" id="KW-0342">GTP-binding</keyword>
<keyword evidence="1" id="KW-0547">Nucleotide-binding</keyword>
<dbReference type="GO" id="GO:0005525">
    <property type="term" value="F:GTP binding"/>
    <property type="evidence" value="ECO:0007669"/>
    <property type="project" value="UniProtKB-KW"/>
</dbReference>
<dbReference type="CDD" id="cd01898">
    <property type="entry name" value="Obg"/>
    <property type="match status" value="1"/>
</dbReference>
<feature type="region of interest" description="Disordered" evidence="3">
    <location>
        <begin position="549"/>
        <end position="569"/>
    </location>
</feature>
<dbReference type="AlphaFoldDB" id="A0A8X8XA53"/>
<dbReference type="SUPFAM" id="SSF52540">
    <property type="entry name" value="P-loop containing nucleoside triphosphate hydrolases"/>
    <property type="match status" value="1"/>
</dbReference>
<feature type="compositionally biased region" description="Polar residues" evidence="3">
    <location>
        <begin position="652"/>
        <end position="664"/>
    </location>
</feature>
<dbReference type="PANTHER" id="PTHR11702">
    <property type="entry name" value="DEVELOPMENTALLY REGULATED GTP-BINDING PROTEIN-RELATED"/>
    <property type="match status" value="1"/>
</dbReference>
<evidence type="ECO:0008006" key="8">
    <source>
        <dbReference type="Google" id="ProtNLM"/>
    </source>
</evidence>
<evidence type="ECO:0000259" key="5">
    <source>
        <dbReference type="PROSITE" id="PS51883"/>
    </source>
</evidence>
<evidence type="ECO:0000259" key="4">
    <source>
        <dbReference type="PROSITE" id="PS51710"/>
    </source>
</evidence>
<proteinExistence type="predicted"/>
<dbReference type="PRINTS" id="PR00326">
    <property type="entry name" value="GTP1OBG"/>
</dbReference>
<dbReference type="InterPro" id="IPR004158">
    <property type="entry name" value="DUF247_pln"/>
</dbReference>
<dbReference type="GO" id="GO:0005739">
    <property type="term" value="C:mitochondrion"/>
    <property type="evidence" value="ECO:0007669"/>
    <property type="project" value="TreeGrafter"/>
</dbReference>
<protein>
    <recommendedName>
        <fullName evidence="8">GTP-binding protein</fullName>
    </recommendedName>
</protein>
<organism evidence="6">
    <name type="scientific">Salvia splendens</name>
    <name type="common">Scarlet sage</name>
    <dbReference type="NCBI Taxonomy" id="180675"/>
    <lineage>
        <taxon>Eukaryota</taxon>
        <taxon>Viridiplantae</taxon>
        <taxon>Streptophyta</taxon>
        <taxon>Embryophyta</taxon>
        <taxon>Tracheophyta</taxon>
        <taxon>Spermatophyta</taxon>
        <taxon>Magnoliopsida</taxon>
        <taxon>eudicotyledons</taxon>
        <taxon>Gunneridae</taxon>
        <taxon>Pentapetalae</taxon>
        <taxon>asterids</taxon>
        <taxon>lamiids</taxon>
        <taxon>Lamiales</taxon>
        <taxon>Lamiaceae</taxon>
        <taxon>Nepetoideae</taxon>
        <taxon>Mentheae</taxon>
        <taxon>Salviinae</taxon>
        <taxon>Salvia</taxon>
        <taxon>Salvia subgen. Calosphace</taxon>
        <taxon>core Calosphace</taxon>
    </lineage>
</organism>
<dbReference type="Pfam" id="PF03140">
    <property type="entry name" value="DUF247"/>
    <property type="match status" value="1"/>
</dbReference>
<dbReference type="InterPro" id="IPR045086">
    <property type="entry name" value="OBG_GTPase"/>
</dbReference>
<sequence>MLLSPSHQSPNPNPIWDEQRWIIFIRQALDHEDDLDQESHIPASIFNVPKSLMRTSPESYVPQLVALGPYHHSRPELYEMEMHKLSTAKRSQKASPGLKLHNLVDQLSRAEHMFRASYHKFLNLNGETLAWMMAVDSCFLLDFLQRKAGSPTLNSGRKTGLHDAILRDIVMLENQIPLFSLKKTLEFITGSTDGADYCLYAMAVGLCRDSSPLMIQESNDVDQINKSAHLLEFLYNLILPRFHESFKTALDDEEESPNKAVPAKTGPFSLIKRLVLSKPVTIILTLPWKIISNLPGILMLKQVEYYCFSRNTEDQNNNNDNSHLLMDEIAIPSVTELSNAGIEFARTEKGIPGIDFDKETATFHLPSLSVDVNSEVVMRNLVAYEACGDASRPLIITRYTELMNGIIDSEEDARILRERGIVWNYLKSDQDVADLWNGMSRSIRMTKVPFLDRVIEDVNSYYNGRWKVRIGKFVRMYVFGSWQSITLMAASMLLFFLMIPVSFDDSGVLETAARGSYSMRKKIAPLQERKMIDQHRLCAKGGDGGNGCVSVRRSRHDQRGRPDGGDGGRGGDVILECSAAVWDFRGLQHHINAKRGRNGVSKNMIGSRGDDKVVLVPVGTVIHLIEGEFPSSVEKKSSGILDPWDIPGTLDFGSSESSPQSTSAGEKVEKTDSANEDSAPSSKEDLKGEPSPRFSPSTGKSRNQIESDFFPKPHGYSEWEDMDGEVSMSGSECEEDMEEEDEIQYNVAELTEPGQQIIVAQGGDGGLGNLHLAKGSKTSKNPADLKTEDASDDDVYAALNIGSPGTEAVLLLELKSIADVGLVGMPNAGKSTLLGALSRAKPTVGHYAFTTLRPNLGNINFDDLSITVADIPGLIKGAHENRGLGHAFLRHIERTKVLAYVVDLAAAIDGRKGIPPWEQLKELMLELEFYCEGLSGRPSLVVANKIDEAGAEQVYKELRQRVQNVHIFPVCAVLEQGISELKAGLKMLVDGEKSLALTLDDIVID</sequence>
<name>A0A8X8XA53_SALSN</name>
<evidence type="ECO:0000256" key="1">
    <source>
        <dbReference type="ARBA" id="ARBA00022741"/>
    </source>
</evidence>
<dbReference type="Proteomes" id="UP000298416">
    <property type="component" value="Unassembled WGS sequence"/>
</dbReference>
<dbReference type="Gene3D" id="2.70.210.12">
    <property type="entry name" value="GTP1/OBG domain"/>
    <property type="match status" value="1"/>
</dbReference>